<sequence length="793" mass="90793">MTNDEIADGESWIARRVFPLNEKWKFKEASDSSWLPVAQFPTNVHLDLLHHGKIPDPFLEQNETAVQWVGEKVWIYCTEFDAPRFMSAKQQMTLVLEGLDTFATVVLNGSEILRSNDMFIPKRVDVSNVINVDGNNTIEITFDSTWLIGKKLQEQYPDHFWGCWNGDCSRLAVRKAQYHYGWDWGPTLLTAGPWRPVYLEQYSARLDDLYFTMEVADSLQAAKIVAKADCEGVCTSVVFELCLGEVLVERRTAEVVDTHAEITFILVNPQLWYPATYGEQPLYHLKATLLLDGKLLDTLSKRLGIRKAVVVQREVKDAPGTSFFFEINNIPIFCGGSNWIPADNFVPRISEDRYRSWLRLIRDGNQIMVRAWGGGIFEEQAFYDAADELGILIWQDFLFACGNYPAMISEFRETVKEEARSNVKRLRHHPSIVIYAGNNEDYQFQESDNPDYDPDDPDPESWLKSSFPARYIYEVILVDVMKELAPGTHYHFGSPYGGKTTKDPTVGDIHQWNVWHGGQRRYQDFDKLSGRFISEFGMQSFPDIRTIDSFLPRDTTDRYPQSSTMDFHDKAAGHERRLALAIVDYYLRPKLAYYAIKQCLAPVTVAAKCVVHENPRDPYTRVGIDRESRVYVWASNLWLTPLHSKLQIKAFDVTNGEQIYQRTEDAVVLQENRSTELTDFLLPTTTKIGEDTNRVVVAVYLLDLTGTQIARFVLWPEILKYVKVQKPKHLKVEFTGDCVSASAEVPVKGLTFEEDGAVFEDNLIDLVPGETVSVKVKGLDEQRNKMAVRYYGM</sequence>
<dbReference type="PANTHER" id="PTHR43730:SF1">
    <property type="entry name" value="BETA-MANNOSIDASE"/>
    <property type="match status" value="1"/>
</dbReference>
<keyword evidence="15" id="KW-1185">Reference proteome</keyword>
<dbReference type="InterPro" id="IPR041447">
    <property type="entry name" value="Mannosidase_ig"/>
</dbReference>
<keyword evidence="7" id="KW-0624">Polysaccharide degradation</keyword>
<dbReference type="Gene3D" id="3.20.20.80">
    <property type="entry name" value="Glycosidases"/>
    <property type="match status" value="1"/>
</dbReference>
<evidence type="ECO:0000256" key="7">
    <source>
        <dbReference type="ARBA" id="ARBA00023326"/>
    </source>
</evidence>
<dbReference type="InterPro" id="IPR036156">
    <property type="entry name" value="Beta-gal/glucu_dom_sf"/>
</dbReference>
<keyword evidence="6" id="KW-0326">Glycosidase</keyword>
<evidence type="ECO:0000256" key="5">
    <source>
        <dbReference type="ARBA" id="ARBA00023277"/>
    </source>
</evidence>
<reference evidence="14 15" key="1">
    <citation type="journal article" date="2015" name="Environ. Microbiol.">
        <title>Metagenome sequence of Elaphomyces granulatus from sporocarp tissue reveals Ascomycota ectomycorrhizal fingerprints of genome expansion and a Proteobacteria-rich microbiome.</title>
        <authorList>
            <person name="Quandt C.A."/>
            <person name="Kohler A."/>
            <person name="Hesse C.N."/>
            <person name="Sharpton T.J."/>
            <person name="Martin F."/>
            <person name="Spatafora J.W."/>
        </authorList>
    </citation>
    <scope>NUCLEOTIDE SEQUENCE [LARGE SCALE GENOMIC DNA]</scope>
    <source>
        <strain evidence="14 15">OSC145934</strain>
    </source>
</reference>
<dbReference type="GO" id="GO:0004567">
    <property type="term" value="F:beta-mannosidase activity"/>
    <property type="evidence" value="ECO:0007669"/>
    <property type="project" value="UniProtKB-EC"/>
</dbReference>
<evidence type="ECO:0000256" key="4">
    <source>
        <dbReference type="ARBA" id="ARBA00022801"/>
    </source>
</evidence>
<dbReference type="OrthoDB" id="2866996at2759"/>
<dbReference type="Proteomes" id="UP000243515">
    <property type="component" value="Unassembled WGS sequence"/>
</dbReference>
<dbReference type="FunFam" id="2.60.120.260:FF:000118">
    <property type="entry name" value="Beta-mannosidase B"/>
    <property type="match status" value="1"/>
</dbReference>
<feature type="domain" description="Beta-mannosidase-like galactose-binding" evidence="13">
    <location>
        <begin position="24"/>
        <end position="195"/>
    </location>
</feature>
<dbReference type="Gene3D" id="2.60.40.10">
    <property type="entry name" value="Immunoglobulins"/>
    <property type="match status" value="2"/>
</dbReference>
<dbReference type="InterPro" id="IPR050887">
    <property type="entry name" value="Beta-mannosidase_GH2"/>
</dbReference>
<organism evidence="14 15">
    <name type="scientific">Elaphomyces granulatus</name>
    <dbReference type="NCBI Taxonomy" id="519963"/>
    <lineage>
        <taxon>Eukaryota</taxon>
        <taxon>Fungi</taxon>
        <taxon>Dikarya</taxon>
        <taxon>Ascomycota</taxon>
        <taxon>Pezizomycotina</taxon>
        <taxon>Eurotiomycetes</taxon>
        <taxon>Eurotiomycetidae</taxon>
        <taxon>Eurotiales</taxon>
        <taxon>Elaphomycetaceae</taxon>
        <taxon>Elaphomyces</taxon>
    </lineage>
</organism>
<dbReference type="UniPathway" id="UPA00280"/>
<name>A0A232LRW0_9EURO</name>
<comment type="pathway">
    <text evidence="2">Glycan metabolism; N-glycan degradation.</text>
</comment>
<dbReference type="GO" id="GO:0006516">
    <property type="term" value="P:glycoprotein catabolic process"/>
    <property type="evidence" value="ECO:0007669"/>
    <property type="project" value="TreeGrafter"/>
</dbReference>
<evidence type="ECO:0000259" key="11">
    <source>
        <dbReference type="Pfam" id="PF00703"/>
    </source>
</evidence>
<dbReference type="PANTHER" id="PTHR43730">
    <property type="entry name" value="BETA-MANNOSIDASE"/>
    <property type="match status" value="1"/>
</dbReference>
<dbReference type="EC" id="3.2.1.25" evidence="3"/>
<dbReference type="Pfam" id="PF17786">
    <property type="entry name" value="Mannosidase_ig"/>
    <property type="match status" value="1"/>
</dbReference>
<dbReference type="Gene3D" id="2.60.120.260">
    <property type="entry name" value="Galactose-binding domain-like"/>
    <property type="match status" value="1"/>
</dbReference>
<dbReference type="GO" id="GO:0000272">
    <property type="term" value="P:polysaccharide catabolic process"/>
    <property type="evidence" value="ECO:0007669"/>
    <property type="project" value="UniProtKB-KW"/>
</dbReference>
<dbReference type="FunFam" id="3.20.20.80:FF:000050">
    <property type="entry name" value="Beta-mannosidase B"/>
    <property type="match status" value="1"/>
</dbReference>
<evidence type="ECO:0000259" key="12">
    <source>
        <dbReference type="Pfam" id="PF17786"/>
    </source>
</evidence>
<dbReference type="Pfam" id="PF00703">
    <property type="entry name" value="Glyco_hydro_2"/>
    <property type="match status" value="1"/>
</dbReference>
<evidence type="ECO:0000256" key="8">
    <source>
        <dbReference type="ARBA" id="ARBA00038429"/>
    </source>
</evidence>
<evidence type="ECO:0000256" key="10">
    <source>
        <dbReference type="ARBA" id="ARBA00041614"/>
    </source>
</evidence>
<gene>
    <name evidence="14" type="ORF">Egran_05330</name>
</gene>
<comment type="caution">
    <text evidence="14">The sequence shown here is derived from an EMBL/GenBank/DDBJ whole genome shotgun (WGS) entry which is preliminary data.</text>
</comment>
<protein>
    <recommendedName>
        <fullName evidence="9">Beta-mannosidase B</fullName>
        <ecNumber evidence="3">3.2.1.25</ecNumber>
    </recommendedName>
    <alternativeName>
        <fullName evidence="10">Mannanase B</fullName>
    </alternativeName>
</protein>
<dbReference type="EMBL" id="NPHW01005303">
    <property type="protein sequence ID" value="OXV06901.1"/>
    <property type="molecule type" value="Genomic_DNA"/>
</dbReference>
<keyword evidence="5" id="KW-0119">Carbohydrate metabolism</keyword>
<dbReference type="SUPFAM" id="SSF51445">
    <property type="entry name" value="(Trans)glycosidases"/>
    <property type="match status" value="1"/>
</dbReference>
<dbReference type="InterPro" id="IPR017853">
    <property type="entry name" value="GH"/>
</dbReference>
<dbReference type="AlphaFoldDB" id="A0A232LRW0"/>
<evidence type="ECO:0000256" key="6">
    <source>
        <dbReference type="ARBA" id="ARBA00023295"/>
    </source>
</evidence>
<dbReference type="InterPro" id="IPR006102">
    <property type="entry name" value="Ig-like_GH2"/>
</dbReference>
<dbReference type="SUPFAM" id="SSF49785">
    <property type="entry name" value="Galactose-binding domain-like"/>
    <property type="match status" value="1"/>
</dbReference>
<dbReference type="InterPro" id="IPR008979">
    <property type="entry name" value="Galactose-bd-like_sf"/>
</dbReference>
<evidence type="ECO:0000313" key="14">
    <source>
        <dbReference type="EMBL" id="OXV06901.1"/>
    </source>
</evidence>
<evidence type="ECO:0000256" key="1">
    <source>
        <dbReference type="ARBA" id="ARBA00000829"/>
    </source>
</evidence>
<evidence type="ECO:0000313" key="15">
    <source>
        <dbReference type="Proteomes" id="UP000243515"/>
    </source>
</evidence>
<dbReference type="InterPro" id="IPR013783">
    <property type="entry name" value="Ig-like_fold"/>
</dbReference>
<dbReference type="Pfam" id="PF22666">
    <property type="entry name" value="Glyco_hydro_2_N2"/>
    <property type="match status" value="1"/>
</dbReference>
<accession>A0A232LRW0</accession>
<dbReference type="SUPFAM" id="SSF49303">
    <property type="entry name" value="beta-Galactosidase/glucuronidase domain"/>
    <property type="match status" value="2"/>
</dbReference>
<comment type="catalytic activity">
    <reaction evidence="1">
        <text>Hydrolysis of terminal, non-reducing beta-D-mannose residues in beta-D-mannosides.</text>
        <dbReference type="EC" id="3.2.1.25"/>
    </reaction>
</comment>
<evidence type="ECO:0000256" key="3">
    <source>
        <dbReference type="ARBA" id="ARBA00012754"/>
    </source>
</evidence>
<keyword evidence="4" id="KW-0378">Hydrolase</keyword>
<dbReference type="InterPro" id="IPR054593">
    <property type="entry name" value="Beta-mannosidase-like_N2"/>
</dbReference>
<feature type="domain" description="Mannosidase Ig/CBM-like" evidence="12">
    <location>
        <begin position="629"/>
        <end position="721"/>
    </location>
</feature>
<proteinExistence type="inferred from homology"/>
<evidence type="ECO:0000256" key="2">
    <source>
        <dbReference type="ARBA" id="ARBA00004740"/>
    </source>
</evidence>
<evidence type="ECO:0000256" key="9">
    <source>
        <dbReference type="ARBA" id="ARBA00041069"/>
    </source>
</evidence>
<feature type="domain" description="Glycoside hydrolase family 2 immunoglobulin-like beta-sandwich" evidence="11">
    <location>
        <begin position="205"/>
        <end position="306"/>
    </location>
</feature>
<comment type="similarity">
    <text evidence="8">Belongs to the glycosyl hydrolase 2 family. Beta-mannosidase B subfamily.</text>
</comment>
<evidence type="ECO:0000259" key="13">
    <source>
        <dbReference type="Pfam" id="PF22666"/>
    </source>
</evidence>